<name>A0ABR6REX7_9BURK</name>
<evidence type="ECO:0000259" key="1">
    <source>
        <dbReference type="Pfam" id="PF00561"/>
    </source>
</evidence>
<dbReference type="SUPFAM" id="SSF53474">
    <property type="entry name" value="alpha/beta-Hydrolases"/>
    <property type="match status" value="1"/>
</dbReference>
<comment type="caution">
    <text evidence="2">The sequence shown here is derived from an EMBL/GenBank/DDBJ whole genome shotgun (WGS) entry which is preliminary data.</text>
</comment>
<dbReference type="RefSeq" id="WP_418903829.1">
    <property type="nucleotide sequence ID" value="NZ_JACHKZ010000008.1"/>
</dbReference>
<dbReference type="InterPro" id="IPR029058">
    <property type="entry name" value="AB_hydrolase_fold"/>
</dbReference>
<evidence type="ECO:0000313" key="2">
    <source>
        <dbReference type="EMBL" id="MBB6577697.1"/>
    </source>
</evidence>
<feature type="domain" description="AB hydrolase-1" evidence="1">
    <location>
        <begin position="52"/>
        <end position="280"/>
    </location>
</feature>
<accession>A0ABR6REX7</accession>
<proteinExistence type="predicted"/>
<dbReference type="PANTHER" id="PTHR43194">
    <property type="entry name" value="HYDROLASE ALPHA/BETA FOLD FAMILY"/>
    <property type="match status" value="1"/>
</dbReference>
<dbReference type="InterPro" id="IPR000073">
    <property type="entry name" value="AB_hydrolase_1"/>
</dbReference>
<gene>
    <name evidence="2" type="ORF">HNP33_001754</name>
</gene>
<dbReference type="PANTHER" id="PTHR43194:SF2">
    <property type="entry name" value="PEROXISOMAL MEMBRANE PROTEIN LPX1"/>
    <property type="match status" value="1"/>
</dbReference>
<dbReference type="Pfam" id="PF00561">
    <property type="entry name" value="Abhydrolase_1"/>
    <property type="match status" value="1"/>
</dbReference>
<dbReference type="InterPro" id="IPR050228">
    <property type="entry name" value="Carboxylesterase_BioH"/>
</dbReference>
<sequence>MEHAATPAQPWSAAMPADYAALLARATRLTTPCGEGEMVWHTWGERQPGALPLVMLHGGSGSWTHWIRNIDALVAAGHQIWLPDLPGFGDSAAPPAGFDADAMVEPLYQGMQQLGLLPCKLIGFSFGGMTAGMLAAAHPDVAERLVVVGAPAMGVVPHKQFVLRGWRHLPDMAEQREVHRYNLGALMLWNATRIDDEALALHQNNVQRDRLPRRRLANTDILAQSLPQIAVPVAAIYGAHDALYKTYMGALGDRFRAATPQLLDFVLVPDSGHWVQYEQPRAFMAALLPLLSSTIDVKSAHGA</sequence>
<reference evidence="2 3" key="1">
    <citation type="submission" date="2020-08" db="EMBL/GenBank/DDBJ databases">
        <title>Functional genomics of gut bacteria from endangered species of beetles.</title>
        <authorList>
            <person name="Carlos-Shanley C."/>
        </authorList>
    </citation>
    <scope>NUCLEOTIDE SEQUENCE [LARGE SCALE GENOMIC DNA]</scope>
    <source>
        <strain evidence="2 3">S00124</strain>
    </source>
</reference>
<protein>
    <submittedName>
        <fullName evidence="2">Pimeloyl-ACP methyl ester carboxylesterase</fullName>
    </submittedName>
</protein>
<dbReference type="EMBL" id="JACHKZ010000008">
    <property type="protein sequence ID" value="MBB6577697.1"/>
    <property type="molecule type" value="Genomic_DNA"/>
</dbReference>
<evidence type="ECO:0000313" key="3">
    <source>
        <dbReference type="Proteomes" id="UP000562492"/>
    </source>
</evidence>
<dbReference type="PRINTS" id="PR00412">
    <property type="entry name" value="EPOXHYDRLASE"/>
</dbReference>
<dbReference type="InterPro" id="IPR000639">
    <property type="entry name" value="Epox_hydrolase-like"/>
</dbReference>
<dbReference type="Proteomes" id="UP000562492">
    <property type="component" value="Unassembled WGS sequence"/>
</dbReference>
<dbReference type="PRINTS" id="PR00111">
    <property type="entry name" value="ABHYDROLASE"/>
</dbReference>
<keyword evidence="3" id="KW-1185">Reference proteome</keyword>
<organism evidence="2 3">
    <name type="scientific">Comamonas odontotermitis</name>
    <dbReference type="NCBI Taxonomy" id="379895"/>
    <lineage>
        <taxon>Bacteria</taxon>
        <taxon>Pseudomonadati</taxon>
        <taxon>Pseudomonadota</taxon>
        <taxon>Betaproteobacteria</taxon>
        <taxon>Burkholderiales</taxon>
        <taxon>Comamonadaceae</taxon>
        <taxon>Comamonas</taxon>
    </lineage>
</organism>
<dbReference type="Gene3D" id="3.40.50.1820">
    <property type="entry name" value="alpha/beta hydrolase"/>
    <property type="match status" value="1"/>
</dbReference>